<comment type="caution">
    <text evidence="1">The sequence shown here is derived from an EMBL/GenBank/DDBJ whole genome shotgun (WGS) entry which is preliminary data.</text>
</comment>
<name>A0ABD2I125_HETSC</name>
<dbReference type="AlphaFoldDB" id="A0ABD2I125"/>
<protein>
    <submittedName>
        <fullName evidence="1">Uncharacterized protein</fullName>
    </submittedName>
</protein>
<organism evidence="1 2">
    <name type="scientific">Heterodera schachtii</name>
    <name type="common">Sugarbeet cyst nematode worm</name>
    <name type="synonym">Tylenchus schachtii</name>
    <dbReference type="NCBI Taxonomy" id="97005"/>
    <lineage>
        <taxon>Eukaryota</taxon>
        <taxon>Metazoa</taxon>
        <taxon>Ecdysozoa</taxon>
        <taxon>Nematoda</taxon>
        <taxon>Chromadorea</taxon>
        <taxon>Rhabditida</taxon>
        <taxon>Tylenchina</taxon>
        <taxon>Tylenchomorpha</taxon>
        <taxon>Tylenchoidea</taxon>
        <taxon>Heteroderidae</taxon>
        <taxon>Heteroderinae</taxon>
        <taxon>Heterodera</taxon>
    </lineage>
</organism>
<evidence type="ECO:0000313" key="1">
    <source>
        <dbReference type="EMBL" id="KAL3072951.1"/>
    </source>
</evidence>
<accession>A0ABD2I125</accession>
<gene>
    <name evidence="1" type="ORF">niasHS_017925</name>
</gene>
<proteinExistence type="predicted"/>
<dbReference type="EMBL" id="JBICCN010000373">
    <property type="protein sequence ID" value="KAL3072951.1"/>
    <property type="molecule type" value="Genomic_DNA"/>
</dbReference>
<evidence type="ECO:0000313" key="2">
    <source>
        <dbReference type="Proteomes" id="UP001620645"/>
    </source>
</evidence>
<reference evidence="1 2" key="1">
    <citation type="submission" date="2024-10" db="EMBL/GenBank/DDBJ databases">
        <authorList>
            <person name="Kim D."/>
        </authorList>
    </citation>
    <scope>NUCLEOTIDE SEQUENCE [LARGE SCALE GENOMIC DNA]</scope>
    <source>
        <strain evidence="1">Taebaek</strain>
    </source>
</reference>
<keyword evidence="2" id="KW-1185">Reference proteome</keyword>
<sequence>MKEKLFTIYQKYDTDFTPNIPSILETERQEFFNSLNGLTNKQFQLLERLEKKWIKLEKIFLIDSSEKNFQLIDQMDSEKREELRKFEETPENMAKLMKVLSKINRSKFEQLIFVLFNALKGTERVEYGKHFEKQTKG</sequence>
<dbReference type="Proteomes" id="UP001620645">
    <property type="component" value="Unassembled WGS sequence"/>
</dbReference>